<dbReference type="SMART" id="SM00321">
    <property type="entry name" value="WSC"/>
    <property type="match status" value="1"/>
</dbReference>
<evidence type="ECO:0000256" key="7">
    <source>
        <dbReference type="SAM" id="Phobius"/>
    </source>
</evidence>
<dbReference type="InterPro" id="IPR002889">
    <property type="entry name" value="WSC_carb-bd"/>
</dbReference>
<keyword evidence="3 8" id="KW-0732">Signal</keyword>
<organism evidence="10 11">
    <name type="scientific">Daldinia eschscholtzii</name>
    <dbReference type="NCBI Taxonomy" id="292717"/>
    <lineage>
        <taxon>Eukaryota</taxon>
        <taxon>Fungi</taxon>
        <taxon>Dikarya</taxon>
        <taxon>Ascomycota</taxon>
        <taxon>Pezizomycotina</taxon>
        <taxon>Sordariomycetes</taxon>
        <taxon>Xylariomycetidae</taxon>
        <taxon>Xylariales</taxon>
        <taxon>Hypoxylaceae</taxon>
        <taxon>Daldinia</taxon>
    </lineage>
</organism>
<feature type="domain" description="WSC" evidence="9">
    <location>
        <begin position="83"/>
        <end position="190"/>
    </location>
</feature>
<keyword evidence="11" id="KW-1185">Reference proteome</keyword>
<accession>A0AAX6M7F8</accession>
<dbReference type="PANTHER" id="PTHR24269">
    <property type="entry name" value="KREMEN PROTEIN"/>
    <property type="match status" value="1"/>
</dbReference>
<evidence type="ECO:0000256" key="2">
    <source>
        <dbReference type="ARBA" id="ARBA00022692"/>
    </source>
</evidence>
<dbReference type="Proteomes" id="UP001369815">
    <property type="component" value="Unassembled WGS sequence"/>
</dbReference>
<evidence type="ECO:0000256" key="4">
    <source>
        <dbReference type="ARBA" id="ARBA00022989"/>
    </source>
</evidence>
<evidence type="ECO:0000256" key="8">
    <source>
        <dbReference type="SAM" id="SignalP"/>
    </source>
</evidence>
<protein>
    <recommendedName>
        <fullName evidence="9">WSC domain-containing protein</fullName>
    </recommendedName>
</protein>
<proteinExistence type="predicted"/>
<keyword evidence="2 7" id="KW-0812">Transmembrane</keyword>
<sequence length="243" mass="25584">MAPRAFSSIFGLAMLLAAVPHIMAQQPQPSCFPVPVTLSNTTNTTPTQTSNHSTLIVEADTPANPGSSAPPSKELRIVDEDPTYKYVGCWSEVTLLDPDVHALDGPFLTAPGLMNVHVCVDFCRHASNRSQKNMTGYRYAGLEYAFQCWCGDNLSKHSYHLIDAVCDLPCDGANTTACGGHLAMTLYNITEKKSPGDNNGFGGNGTGAGGNQPKGPDGQAALQAVGVGILVLAVTFALGWGCL</sequence>
<evidence type="ECO:0000313" key="11">
    <source>
        <dbReference type="Proteomes" id="UP001369815"/>
    </source>
</evidence>
<feature type="chain" id="PRO_5043859053" description="WSC domain-containing protein" evidence="8">
    <location>
        <begin position="25"/>
        <end position="243"/>
    </location>
</feature>
<evidence type="ECO:0000256" key="5">
    <source>
        <dbReference type="ARBA" id="ARBA00023136"/>
    </source>
</evidence>
<evidence type="ECO:0000259" key="9">
    <source>
        <dbReference type="PROSITE" id="PS51212"/>
    </source>
</evidence>
<evidence type="ECO:0000313" key="10">
    <source>
        <dbReference type="EMBL" id="KAK6948317.1"/>
    </source>
</evidence>
<dbReference type="EMBL" id="JBANMG010000010">
    <property type="protein sequence ID" value="KAK6948317.1"/>
    <property type="molecule type" value="Genomic_DNA"/>
</dbReference>
<keyword evidence="5 7" id="KW-0472">Membrane</keyword>
<keyword evidence="6" id="KW-0325">Glycoprotein</keyword>
<dbReference type="PROSITE" id="PS51212">
    <property type="entry name" value="WSC"/>
    <property type="match status" value="1"/>
</dbReference>
<comment type="subcellular location">
    <subcellularLocation>
        <location evidence="1">Membrane</location>
        <topology evidence="1">Single-pass membrane protein</topology>
    </subcellularLocation>
</comment>
<feature type="transmembrane region" description="Helical" evidence="7">
    <location>
        <begin position="220"/>
        <end position="240"/>
    </location>
</feature>
<comment type="caution">
    <text evidence="10">The sequence shown here is derived from an EMBL/GenBank/DDBJ whole genome shotgun (WGS) entry which is preliminary data.</text>
</comment>
<gene>
    <name evidence="10" type="ORF">Daesc_010083</name>
</gene>
<evidence type="ECO:0000256" key="1">
    <source>
        <dbReference type="ARBA" id="ARBA00004167"/>
    </source>
</evidence>
<evidence type="ECO:0000256" key="6">
    <source>
        <dbReference type="ARBA" id="ARBA00023180"/>
    </source>
</evidence>
<dbReference type="AlphaFoldDB" id="A0AAX6M7F8"/>
<feature type="signal peptide" evidence="8">
    <location>
        <begin position="1"/>
        <end position="24"/>
    </location>
</feature>
<dbReference type="PANTHER" id="PTHR24269:SF16">
    <property type="entry name" value="PROTEIN SLG1"/>
    <property type="match status" value="1"/>
</dbReference>
<dbReference type="GO" id="GO:0005886">
    <property type="term" value="C:plasma membrane"/>
    <property type="evidence" value="ECO:0007669"/>
    <property type="project" value="TreeGrafter"/>
</dbReference>
<keyword evidence="4 7" id="KW-1133">Transmembrane helix</keyword>
<name>A0AAX6M7F8_9PEZI</name>
<reference evidence="10 11" key="1">
    <citation type="journal article" date="2024" name="Front Chem Biol">
        <title>Unveiling the potential of Daldinia eschscholtzii MFLUCC 19-0629 through bioactivity and bioinformatics studies for enhanced sustainable agriculture production.</title>
        <authorList>
            <person name="Brooks S."/>
            <person name="Weaver J.A."/>
            <person name="Klomchit A."/>
            <person name="Alharthi S.A."/>
            <person name="Onlamun T."/>
            <person name="Nurani R."/>
            <person name="Vong T.K."/>
            <person name="Alberti F."/>
            <person name="Greco C."/>
        </authorList>
    </citation>
    <scope>NUCLEOTIDE SEQUENCE [LARGE SCALE GENOMIC DNA]</scope>
    <source>
        <strain evidence="10">MFLUCC 19-0629</strain>
    </source>
</reference>
<dbReference type="InterPro" id="IPR051836">
    <property type="entry name" value="Kremen_rcpt"/>
</dbReference>
<evidence type="ECO:0000256" key="3">
    <source>
        <dbReference type="ARBA" id="ARBA00022729"/>
    </source>
</evidence>
<dbReference type="Pfam" id="PF01822">
    <property type="entry name" value="WSC"/>
    <property type="match status" value="1"/>
</dbReference>